<feature type="transmembrane region" description="Helical" evidence="6">
    <location>
        <begin position="92"/>
        <end position="110"/>
    </location>
</feature>
<evidence type="ECO:0000256" key="6">
    <source>
        <dbReference type="SAM" id="Phobius"/>
    </source>
</evidence>
<dbReference type="PANTHER" id="PTHR30071:SF1">
    <property type="entry name" value="CYTOCHROME B_B6 PROTEIN-RELATED"/>
    <property type="match status" value="1"/>
</dbReference>
<feature type="transmembrane region" description="Helical" evidence="6">
    <location>
        <begin position="216"/>
        <end position="235"/>
    </location>
</feature>
<name>A0A3B0VMT8_9ZZZZ</name>
<gene>
    <name evidence="8" type="ORF">MNBD_DELTA04-1504</name>
</gene>
<keyword evidence="2 6" id="KW-0812">Transmembrane</keyword>
<dbReference type="NCBIfam" id="TIGR03144">
    <property type="entry name" value="cytochr_II_ccsB"/>
    <property type="match status" value="1"/>
</dbReference>
<dbReference type="InterPro" id="IPR002541">
    <property type="entry name" value="Cyt_c_assembly"/>
</dbReference>
<feature type="domain" description="Cytochrome c assembly protein" evidence="7">
    <location>
        <begin position="66"/>
        <end position="268"/>
    </location>
</feature>
<feature type="transmembrane region" description="Helical" evidence="6">
    <location>
        <begin position="64"/>
        <end position="83"/>
    </location>
</feature>
<evidence type="ECO:0000256" key="3">
    <source>
        <dbReference type="ARBA" id="ARBA00022748"/>
    </source>
</evidence>
<keyword evidence="3" id="KW-0201">Cytochrome c-type biogenesis</keyword>
<evidence type="ECO:0000256" key="4">
    <source>
        <dbReference type="ARBA" id="ARBA00022989"/>
    </source>
</evidence>
<dbReference type="InterPro" id="IPR045062">
    <property type="entry name" value="Cyt_c_biogenesis_CcsA/CcmC"/>
</dbReference>
<feature type="transmembrane region" description="Helical" evidence="6">
    <location>
        <begin position="242"/>
        <end position="264"/>
    </location>
</feature>
<evidence type="ECO:0000259" key="7">
    <source>
        <dbReference type="Pfam" id="PF01578"/>
    </source>
</evidence>
<dbReference type="InterPro" id="IPR017562">
    <property type="entry name" value="Cyt_c_biogenesis_CcsA"/>
</dbReference>
<feature type="transmembrane region" description="Helical" evidence="6">
    <location>
        <begin position="6"/>
        <end position="26"/>
    </location>
</feature>
<evidence type="ECO:0000256" key="5">
    <source>
        <dbReference type="ARBA" id="ARBA00023136"/>
    </source>
</evidence>
<keyword evidence="4 6" id="KW-1133">Transmembrane helix</keyword>
<comment type="subcellular location">
    <subcellularLocation>
        <location evidence="1">Membrane</location>
        <topology evidence="1">Multi-pass membrane protein</topology>
    </subcellularLocation>
</comment>
<accession>A0A3B0VMT8</accession>
<dbReference type="PANTHER" id="PTHR30071">
    <property type="entry name" value="HEME EXPORTER PROTEIN C"/>
    <property type="match status" value="1"/>
</dbReference>
<dbReference type="Pfam" id="PF01578">
    <property type="entry name" value="Cytochrom_C_asm"/>
    <property type="match status" value="1"/>
</dbReference>
<organism evidence="8">
    <name type="scientific">hydrothermal vent metagenome</name>
    <dbReference type="NCBI Taxonomy" id="652676"/>
    <lineage>
        <taxon>unclassified sequences</taxon>
        <taxon>metagenomes</taxon>
        <taxon>ecological metagenomes</taxon>
    </lineage>
</organism>
<evidence type="ECO:0000256" key="2">
    <source>
        <dbReference type="ARBA" id="ARBA00022692"/>
    </source>
</evidence>
<dbReference type="GO" id="GO:0017004">
    <property type="term" value="P:cytochrome complex assembly"/>
    <property type="evidence" value="ECO:0007669"/>
    <property type="project" value="UniProtKB-KW"/>
</dbReference>
<dbReference type="AlphaFoldDB" id="A0A3B0VMT8"/>
<protein>
    <submittedName>
        <fullName evidence="8">HemX protein, negative effector of steady-state concentration of glutamyl-tRNA reductase</fullName>
    </submittedName>
</protein>
<dbReference type="GO" id="GO:0020037">
    <property type="term" value="F:heme binding"/>
    <property type="evidence" value="ECO:0007669"/>
    <property type="project" value="InterPro"/>
</dbReference>
<feature type="transmembrane region" description="Helical" evidence="6">
    <location>
        <begin position="33"/>
        <end position="52"/>
    </location>
</feature>
<keyword evidence="5 6" id="KW-0472">Membrane</keyword>
<evidence type="ECO:0000256" key="1">
    <source>
        <dbReference type="ARBA" id="ARBA00004141"/>
    </source>
</evidence>
<reference evidence="8" key="1">
    <citation type="submission" date="2018-06" db="EMBL/GenBank/DDBJ databases">
        <authorList>
            <person name="Zhirakovskaya E."/>
        </authorList>
    </citation>
    <scope>NUCLEOTIDE SEQUENCE</scope>
</reference>
<feature type="transmembrane region" description="Helical" evidence="6">
    <location>
        <begin position="182"/>
        <end position="201"/>
    </location>
</feature>
<proteinExistence type="predicted"/>
<dbReference type="GO" id="GO:0005886">
    <property type="term" value="C:plasma membrane"/>
    <property type="evidence" value="ECO:0007669"/>
    <property type="project" value="TreeGrafter"/>
</dbReference>
<dbReference type="EMBL" id="UOEY01000102">
    <property type="protein sequence ID" value="VAW40392.1"/>
    <property type="molecule type" value="Genomic_DNA"/>
</dbReference>
<sequence>MSYLLFQITFAAYFLATAAYIVFFVSQKGRVRVIARTIFLAAAILHTLNILARYLEAGHAPITSYHETVSFFAWSIAWSYLLFRWRYTIKNFGTFVSVLTLLLMFIAAMASREILPLVPALQSWWLPVHASIALIADGFLALACIGGIMYLLQEREIKRKRFGLFYSRLPSLEALDRLNHQCISVGFPLMTLGIIAGSIWAKQAWGSYWQWDPKETWSLITWLLYAALVHQRFTVGWRGRRAAIMSIVAFLAVLFTLWGVTFLLQGVHTYAA</sequence>
<feature type="transmembrane region" description="Helical" evidence="6">
    <location>
        <begin position="130"/>
        <end position="152"/>
    </location>
</feature>
<evidence type="ECO:0000313" key="8">
    <source>
        <dbReference type="EMBL" id="VAW40392.1"/>
    </source>
</evidence>